<keyword evidence="1" id="KW-1133">Transmembrane helix</keyword>
<comment type="caution">
    <text evidence="3">The sequence shown here is derived from an EMBL/GenBank/DDBJ whole genome shotgun (WGS) entry which is preliminary data.</text>
</comment>
<evidence type="ECO:0000313" key="4">
    <source>
        <dbReference type="Proteomes" id="UP001620234"/>
    </source>
</evidence>
<feature type="transmembrane region" description="Helical" evidence="1">
    <location>
        <begin position="12"/>
        <end position="32"/>
    </location>
</feature>
<proteinExistence type="predicted"/>
<organism evidence="3 4">
    <name type="scientific">Psychrobacter namhaensis</name>
    <dbReference type="NCBI Taxonomy" id="292734"/>
    <lineage>
        <taxon>Bacteria</taxon>
        <taxon>Pseudomonadati</taxon>
        <taxon>Pseudomonadota</taxon>
        <taxon>Gammaproteobacteria</taxon>
        <taxon>Moraxellales</taxon>
        <taxon>Moraxellaceae</taxon>
        <taxon>Psychrobacter</taxon>
    </lineage>
</organism>
<sequence>MSRLSQQVGVGLVEVLVAVLLLSVAVLGFSALQVRAISATDESLVRTQALSTIRGLSENMRANYLQIETYQTAINAADSNTVADKSCQELTNTCDSEEVAIKEANSTVAKLNEYDISIRIKNCPSNEGTSEFSKIKCIIAAWGDTQPVMDASTNACANENGIYNNGSTCVIVEAY</sequence>
<dbReference type="EMBL" id="JBJDPD010000012">
    <property type="protein sequence ID" value="MFK4001252.1"/>
    <property type="molecule type" value="Genomic_DNA"/>
</dbReference>
<dbReference type="RefSeq" id="WP_404672150.1">
    <property type="nucleotide sequence ID" value="NZ_JBJDPD010000012.1"/>
</dbReference>
<keyword evidence="1" id="KW-0472">Membrane</keyword>
<reference evidence="3 4" key="1">
    <citation type="submission" date="2024-11" db="EMBL/GenBank/DDBJ databases">
        <title>The Natural Products Discovery Center: Release of the First 8490 Sequenced Strains for Exploring Actinobacteria Biosynthetic Diversity.</title>
        <authorList>
            <person name="Kalkreuter E."/>
            <person name="Kautsar S.A."/>
            <person name="Yang D."/>
            <person name="Bader C.D."/>
            <person name="Teijaro C.N."/>
            <person name="Fluegel L."/>
            <person name="Davis C.M."/>
            <person name="Simpson J.R."/>
            <person name="Lauterbach L."/>
            <person name="Steele A.D."/>
            <person name="Gui C."/>
            <person name="Meng S."/>
            <person name="Li G."/>
            <person name="Viehrig K."/>
            <person name="Ye F."/>
            <person name="Su P."/>
            <person name="Kiefer A.F."/>
            <person name="Nichols A."/>
            <person name="Cepeda A.J."/>
            <person name="Yan W."/>
            <person name="Fan B."/>
            <person name="Jiang Y."/>
            <person name="Adhikari A."/>
            <person name="Zheng C.-J."/>
            <person name="Schuster L."/>
            <person name="Cowan T.M."/>
            <person name="Smanski M.J."/>
            <person name="Chevrette M.G."/>
            <person name="De Carvalho L.P.S."/>
            <person name="Shen B."/>
        </authorList>
    </citation>
    <scope>NUCLEOTIDE SEQUENCE [LARGE SCALE GENOMIC DNA]</scope>
    <source>
        <strain evidence="3 4">NPDC077433</strain>
    </source>
</reference>
<evidence type="ECO:0000259" key="2">
    <source>
        <dbReference type="Pfam" id="PF22150"/>
    </source>
</evidence>
<accession>A0ABW8L9X8</accession>
<dbReference type="InterPro" id="IPR054402">
    <property type="entry name" value="Tt1218-like_dom"/>
</dbReference>
<keyword evidence="1" id="KW-0812">Transmembrane</keyword>
<evidence type="ECO:0000256" key="1">
    <source>
        <dbReference type="SAM" id="Phobius"/>
    </source>
</evidence>
<dbReference type="Pfam" id="PF22150">
    <property type="entry name" value="Tt1218-like"/>
    <property type="match status" value="1"/>
</dbReference>
<name>A0ABW8L9X8_9GAMM</name>
<gene>
    <name evidence="3" type="primary">pilV</name>
    <name evidence="3" type="ORF">ACI2I3_07900</name>
</gene>
<evidence type="ECO:0000313" key="3">
    <source>
        <dbReference type="EMBL" id="MFK4001252.1"/>
    </source>
</evidence>
<keyword evidence="4" id="KW-1185">Reference proteome</keyword>
<dbReference type="Proteomes" id="UP001620234">
    <property type="component" value="Unassembled WGS sequence"/>
</dbReference>
<dbReference type="NCBIfam" id="TIGR02523">
    <property type="entry name" value="type_IV_pilV"/>
    <property type="match status" value="1"/>
</dbReference>
<dbReference type="InterPro" id="IPR013362">
    <property type="entry name" value="Pilus_4_PilV"/>
</dbReference>
<protein>
    <submittedName>
        <fullName evidence="3">Type IV pilus modification protein PilV</fullName>
    </submittedName>
</protein>
<feature type="domain" description="Type IV pilin Tt1218-like" evidence="2">
    <location>
        <begin position="31"/>
        <end position="100"/>
    </location>
</feature>